<protein>
    <submittedName>
        <fullName evidence="3">Uncharacterized protein</fullName>
    </submittedName>
</protein>
<dbReference type="Proteomes" id="UP001153321">
    <property type="component" value="Chromosome 21"/>
</dbReference>
<dbReference type="AlphaFoldDB" id="A0A9P0I6V9"/>
<gene>
    <name evidence="3" type="ORF">SPLIT_LOCUS6209</name>
</gene>
<keyword evidence="4" id="KW-1185">Reference proteome</keyword>
<evidence type="ECO:0000313" key="3">
    <source>
        <dbReference type="EMBL" id="CAH1640853.1"/>
    </source>
</evidence>
<feature type="compositionally biased region" description="Polar residues" evidence="1">
    <location>
        <begin position="164"/>
        <end position="176"/>
    </location>
</feature>
<feature type="region of interest" description="Disordered" evidence="1">
    <location>
        <begin position="160"/>
        <end position="182"/>
    </location>
</feature>
<reference evidence="3" key="1">
    <citation type="submission" date="2022-02" db="EMBL/GenBank/DDBJ databases">
        <authorList>
            <person name="King R."/>
        </authorList>
    </citation>
    <scope>NUCLEOTIDE SEQUENCE</scope>
</reference>
<sequence>MALVISYLLIFGLISCIRGKQADDSQNGIGIVDLFAGLAHQNGNFGIKFSHQDNPKGQHKGKTRMTSHAENVQKNDRHDNDDYKAAASLLQSIYNIQTMQKGALSNINLLVPVRTKLRDCASSARCKDTKHLLKRNRVEAHINNVLDFLSELDKNFGKDDPITGVQNADRNSNNHQNHQKQRMPKIIQLSENADAVMLDTDTFERLVSNLNFNKKKEKRGKVLDNVEVGRLHKGNNNNKNYNSDSIVYVEQAKDGNALVKKLQKLL</sequence>
<dbReference type="EMBL" id="LR824552">
    <property type="protein sequence ID" value="CAH1640853.1"/>
    <property type="molecule type" value="Genomic_DNA"/>
</dbReference>
<accession>A0A9P0I6V9</accession>
<feature type="signal peptide" evidence="2">
    <location>
        <begin position="1"/>
        <end position="22"/>
    </location>
</feature>
<organism evidence="3 4">
    <name type="scientific">Spodoptera littoralis</name>
    <name type="common">Egyptian cotton leafworm</name>
    <dbReference type="NCBI Taxonomy" id="7109"/>
    <lineage>
        <taxon>Eukaryota</taxon>
        <taxon>Metazoa</taxon>
        <taxon>Ecdysozoa</taxon>
        <taxon>Arthropoda</taxon>
        <taxon>Hexapoda</taxon>
        <taxon>Insecta</taxon>
        <taxon>Pterygota</taxon>
        <taxon>Neoptera</taxon>
        <taxon>Endopterygota</taxon>
        <taxon>Lepidoptera</taxon>
        <taxon>Glossata</taxon>
        <taxon>Ditrysia</taxon>
        <taxon>Noctuoidea</taxon>
        <taxon>Noctuidae</taxon>
        <taxon>Amphipyrinae</taxon>
        <taxon>Spodoptera</taxon>
    </lineage>
</organism>
<evidence type="ECO:0000313" key="4">
    <source>
        <dbReference type="Proteomes" id="UP001153321"/>
    </source>
</evidence>
<feature type="chain" id="PRO_5040122022" evidence="2">
    <location>
        <begin position="23"/>
        <end position="266"/>
    </location>
</feature>
<proteinExistence type="predicted"/>
<keyword evidence="2" id="KW-0732">Signal</keyword>
<evidence type="ECO:0000256" key="1">
    <source>
        <dbReference type="SAM" id="MobiDB-lite"/>
    </source>
</evidence>
<name>A0A9P0I6V9_SPOLI</name>
<evidence type="ECO:0000256" key="2">
    <source>
        <dbReference type="SAM" id="SignalP"/>
    </source>
</evidence>